<evidence type="ECO:0000256" key="1">
    <source>
        <dbReference type="ARBA" id="ARBA00001966"/>
    </source>
</evidence>
<proteinExistence type="predicted"/>
<protein>
    <submittedName>
        <fullName evidence="3">HemN C-terminal domain-containing protein</fullName>
    </submittedName>
</protein>
<dbReference type="AlphaFoldDB" id="A0A1C4DHW1"/>
<evidence type="ECO:0000259" key="2">
    <source>
        <dbReference type="Pfam" id="PF06969"/>
    </source>
</evidence>
<name>A0A1C4DHW1_9ENTR</name>
<dbReference type="Proteomes" id="UP000198975">
    <property type="component" value="Unassembled WGS sequence"/>
</dbReference>
<dbReference type="SUPFAM" id="SSF102114">
    <property type="entry name" value="Radical SAM enzymes"/>
    <property type="match status" value="1"/>
</dbReference>
<accession>A0A1C4DHW1</accession>
<dbReference type="InterPro" id="IPR010723">
    <property type="entry name" value="HemN_C"/>
</dbReference>
<gene>
    <name evidence="3" type="ORF">GA0061071_11291</name>
</gene>
<dbReference type="InterPro" id="IPR058240">
    <property type="entry name" value="rSAM_sf"/>
</dbReference>
<dbReference type="EMBL" id="FMAY01000012">
    <property type="protein sequence ID" value="SCC30895.1"/>
    <property type="molecule type" value="Genomic_DNA"/>
</dbReference>
<evidence type="ECO:0000313" key="4">
    <source>
        <dbReference type="Proteomes" id="UP000198975"/>
    </source>
</evidence>
<evidence type="ECO:0000313" key="3">
    <source>
        <dbReference type="EMBL" id="SCC30895.1"/>
    </source>
</evidence>
<comment type="cofactor">
    <cofactor evidence="1">
        <name>[4Fe-4S] cluster</name>
        <dbReference type="ChEBI" id="CHEBI:49883"/>
    </cofactor>
</comment>
<keyword evidence="4" id="KW-1185">Reference proteome</keyword>
<organism evidence="3 4">
    <name type="scientific">Kosakonia oryzendophytica</name>
    <dbReference type="NCBI Taxonomy" id="1005665"/>
    <lineage>
        <taxon>Bacteria</taxon>
        <taxon>Pseudomonadati</taxon>
        <taxon>Pseudomonadota</taxon>
        <taxon>Gammaproteobacteria</taxon>
        <taxon>Enterobacterales</taxon>
        <taxon>Enterobacteriaceae</taxon>
        <taxon>Kosakonia</taxon>
    </lineage>
</organism>
<feature type="domain" description="HemN C-terminal" evidence="2">
    <location>
        <begin position="19"/>
        <end position="80"/>
    </location>
</feature>
<dbReference type="Pfam" id="PF06969">
    <property type="entry name" value="HemN_C"/>
    <property type="match status" value="1"/>
</dbReference>
<reference evidence="4" key="1">
    <citation type="submission" date="2016-08" db="EMBL/GenBank/DDBJ databases">
        <authorList>
            <person name="Varghese N."/>
            <person name="Submissions Spin"/>
        </authorList>
    </citation>
    <scope>NUCLEOTIDE SEQUENCE [LARGE SCALE GENOMIC DNA]</scope>
    <source>
        <strain evidence="4">REICA_082</strain>
    </source>
</reference>
<sequence length="91" mass="10750">MAICRGRYLESQLDVEQVDKPFEFFMNRFRLPEAAPWTEFTQYTRLSETVIRQPLDEAIAQGDLTESETHWQITQHGKLFLNSLPELFLTE</sequence>